<comment type="caution">
    <text evidence="1">The sequence shown here is derived from an EMBL/GenBank/DDBJ whole genome shotgun (WGS) entry which is preliminary data.</text>
</comment>
<sequence length="190" mass="21103">MGPFLTMDGKSRLSLQHLGRGSCLSTDYPGNLSLDLPTVRQLEGSSLLENKATPRELAALRCQRESPVRVVGTFAVAYSGDLLRKVMLGKLCHVTEHCHTLPIFIVTWVLANAYISLTNVLVGTQREKPLQLDFSKMKQSKEDTGQMDTFRNAPRVICLESEPCMAWWTLEKVQDVLLALVHGHGSNVDP</sequence>
<dbReference type="EMBL" id="CM043026">
    <property type="protein sequence ID" value="KAI4590172.1"/>
    <property type="molecule type" value="Genomic_DNA"/>
</dbReference>
<name>A0ACB9VKB4_9CETA</name>
<keyword evidence="2" id="KW-1185">Reference proteome</keyword>
<gene>
    <name evidence="1" type="ORF">MJG53_001221</name>
</gene>
<evidence type="ECO:0000313" key="2">
    <source>
        <dbReference type="Proteomes" id="UP001057279"/>
    </source>
</evidence>
<organism evidence="1 2">
    <name type="scientific">Ovis ammon polii x Ovis aries</name>
    <dbReference type="NCBI Taxonomy" id="2918886"/>
    <lineage>
        <taxon>Eukaryota</taxon>
        <taxon>Metazoa</taxon>
        <taxon>Chordata</taxon>
        <taxon>Craniata</taxon>
        <taxon>Vertebrata</taxon>
        <taxon>Euteleostomi</taxon>
        <taxon>Mammalia</taxon>
        <taxon>Eutheria</taxon>
        <taxon>Laurasiatheria</taxon>
        <taxon>Artiodactyla</taxon>
        <taxon>Ruminantia</taxon>
        <taxon>Pecora</taxon>
        <taxon>Bovidae</taxon>
        <taxon>Caprinae</taxon>
        <taxon>Ovis</taxon>
    </lineage>
</organism>
<dbReference type="Proteomes" id="UP001057279">
    <property type="component" value="Linkage Group LG01"/>
</dbReference>
<proteinExistence type="predicted"/>
<evidence type="ECO:0000313" key="1">
    <source>
        <dbReference type="EMBL" id="KAI4590172.1"/>
    </source>
</evidence>
<protein>
    <submittedName>
        <fullName evidence="1">Uncharacterized protein</fullName>
    </submittedName>
</protein>
<reference evidence="1" key="1">
    <citation type="submission" date="2022-03" db="EMBL/GenBank/DDBJ databases">
        <title>Genomic analyses of argali, domestic sheep and their hybrids provide insights into chromosomal evolution, heterosis and genetic basis of agronomic traits.</title>
        <authorList>
            <person name="Li M."/>
        </authorList>
    </citation>
    <scope>NUCLEOTIDE SEQUENCE</scope>
    <source>
        <strain evidence="1">F1 hybrid</strain>
    </source>
</reference>
<accession>A0ACB9VKB4</accession>